<protein>
    <recommendedName>
        <fullName evidence="4">DUF4190 domain-containing protein</fullName>
    </recommendedName>
</protein>
<name>A0A518AJR7_9BACT</name>
<dbReference type="EMBL" id="CP036278">
    <property type="protein sequence ID" value="QDU54973.1"/>
    <property type="molecule type" value="Genomic_DNA"/>
</dbReference>
<accession>A0A518AJR7</accession>
<evidence type="ECO:0000313" key="3">
    <source>
        <dbReference type="Proteomes" id="UP000315750"/>
    </source>
</evidence>
<dbReference type="Proteomes" id="UP000315750">
    <property type="component" value="Chromosome"/>
</dbReference>
<proteinExistence type="predicted"/>
<dbReference type="RefSeq" id="WP_145245892.1">
    <property type="nucleotide sequence ID" value="NZ_CP036278.1"/>
</dbReference>
<gene>
    <name evidence="2" type="ORF">Pan181_11580</name>
</gene>
<sequence>MSETTTESPVPENYLSDDVQAVAEYRSVSGLAVLAAVLGVASLAAVATPSLVVLPLIGVIFSLFALYKIAHSDGQLVGRTAALTGLAMSLTVGAGVLVNGWVVRSILAREAAEWGLDWCQLVMDGELITAAELKNPPTARRPFDDSLAKFYAENENAVKALEEFKTNDVVELLSTAPEGSKVVPGDFKAGLRESSGRYLVLQEFKLVRPGGEPPVVFGLQLRRQTISDLSGGAWFVNEQAMSSE</sequence>
<feature type="transmembrane region" description="Helical" evidence="1">
    <location>
        <begin position="28"/>
        <end position="46"/>
    </location>
</feature>
<evidence type="ECO:0008006" key="4">
    <source>
        <dbReference type="Google" id="ProtNLM"/>
    </source>
</evidence>
<dbReference type="KEGG" id="amuc:Pan181_11580"/>
<feature type="transmembrane region" description="Helical" evidence="1">
    <location>
        <begin position="82"/>
        <end position="102"/>
    </location>
</feature>
<evidence type="ECO:0000313" key="2">
    <source>
        <dbReference type="EMBL" id="QDU54973.1"/>
    </source>
</evidence>
<keyword evidence="1" id="KW-1133">Transmembrane helix</keyword>
<keyword evidence="3" id="KW-1185">Reference proteome</keyword>
<evidence type="ECO:0000256" key="1">
    <source>
        <dbReference type="SAM" id="Phobius"/>
    </source>
</evidence>
<reference evidence="2 3" key="1">
    <citation type="submission" date="2019-02" db="EMBL/GenBank/DDBJ databases">
        <title>Deep-cultivation of Planctomycetes and their phenomic and genomic characterization uncovers novel biology.</title>
        <authorList>
            <person name="Wiegand S."/>
            <person name="Jogler M."/>
            <person name="Boedeker C."/>
            <person name="Pinto D."/>
            <person name="Vollmers J."/>
            <person name="Rivas-Marin E."/>
            <person name="Kohn T."/>
            <person name="Peeters S.H."/>
            <person name="Heuer A."/>
            <person name="Rast P."/>
            <person name="Oberbeckmann S."/>
            <person name="Bunk B."/>
            <person name="Jeske O."/>
            <person name="Meyerdierks A."/>
            <person name="Storesund J.E."/>
            <person name="Kallscheuer N."/>
            <person name="Luecker S."/>
            <person name="Lage O.M."/>
            <person name="Pohl T."/>
            <person name="Merkel B.J."/>
            <person name="Hornburger P."/>
            <person name="Mueller R.-W."/>
            <person name="Bruemmer F."/>
            <person name="Labrenz M."/>
            <person name="Spormann A.M."/>
            <person name="Op den Camp H."/>
            <person name="Overmann J."/>
            <person name="Amann R."/>
            <person name="Jetten M.S.M."/>
            <person name="Mascher T."/>
            <person name="Medema M.H."/>
            <person name="Devos D.P."/>
            <person name="Kaster A.-K."/>
            <person name="Ovreas L."/>
            <person name="Rohde M."/>
            <person name="Galperin M.Y."/>
            <person name="Jogler C."/>
        </authorList>
    </citation>
    <scope>NUCLEOTIDE SEQUENCE [LARGE SCALE GENOMIC DNA]</scope>
    <source>
        <strain evidence="2 3">Pan181</strain>
    </source>
</reference>
<organism evidence="2 3">
    <name type="scientific">Aeoliella mucimassa</name>
    <dbReference type="NCBI Taxonomy" id="2527972"/>
    <lineage>
        <taxon>Bacteria</taxon>
        <taxon>Pseudomonadati</taxon>
        <taxon>Planctomycetota</taxon>
        <taxon>Planctomycetia</taxon>
        <taxon>Pirellulales</taxon>
        <taxon>Lacipirellulaceae</taxon>
        <taxon>Aeoliella</taxon>
    </lineage>
</organism>
<dbReference type="OrthoDB" id="286910at2"/>
<keyword evidence="1" id="KW-0812">Transmembrane</keyword>
<dbReference type="AlphaFoldDB" id="A0A518AJR7"/>
<feature type="transmembrane region" description="Helical" evidence="1">
    <location>
        <begin position="52"/>
        <end position="70"/>
    </location>
</feature>
<keyword evidence="1" id="KW-0472">Membrane</keyword>